<keyword evidence="2" id="KW-1185">Reference proteome</keyword>
<dbReference type="Gene3D" id="2.60.60.20">
    <property type="entry name" value="PLAT/LH2 domain"/>
    <property type="match status" value="1"/>
</dbReference>
<sequence>MVNYEVTVSTGKLVGAATFNDVFIKLVGTDGESERVKRTLPPTSGTVVVKSPEGDTYNFPVYRWITDSEVHLFREGTALRVFEDDNYFGRLCRQKELDQREKDYCWDVYAEGIPHCMKATDPLSLPCEVRFSFTKKTEFFYTAATGLTNFNLRVWLIARRTGQTLMISIGCSAANGLTYQTMSRNIGRRTPLAATAVSKWNQPHVDQTLFSSAG</sequence>
<evidence type="ECO:0000313" key="1">
    <source>
        <dbReference type="EMBL" id="KAF1378131.1"/>
    </source>
</evidence>
<comment type="caution">
    <text evidence="1">The sequence shown here is derived from an EMBL/GenBank/DDBJ whole genome shotgun (WGS) entry which is preliminary data.</text>
</comment>
<evidence type="ECO:0008006" key="3">
    <source>
        <dbReference type="Google" id="ProtNLM"/>
    </source>
</evidence>
<name>A0A6A5DV12_PERFL</name>
<organism evidence="1 2">
    <name type="scientific">Perca fluviatilis</name>
    <name type="common">European perch</name>
    <dbReference type="NCBI Taxonomy" id="8168"/>
    <lineage>
        <taxon>Eukaryota</taxon>
        <taxon>Metazoa</taxon>
        <taxon>Chordata</taxon>
        <taxon>Craniata</taxon>
        <taxon>Vertebrata</taxon>
        <taxon>Euteleostomi</taxon>
        <taxon>Actinopterygii</taxon>
        <taxon>Neopterygii</taxon>
        <taxon>Teleostei</taxon>
        <taxon>Neoteleostei</taxon>
        <taxon>Acanthomorphata</taxon>
        <taxon>Eupercaria</taxon>
        <taxon>Perciformes</taxon>
        <taxon>Percoidei</taxon>
        <taxon>Percidae</taxon>
        <taxon>Percinae</taxon>
        <taxon>Perca</taxon>
    </lineage>
</organism>
<proteinExistence type="predicted"/>
<dbReference type="InterPro" id="IPR036392">
    <property type="entry name" value="PLAT/LH2_dom_sf"/>
</dbReference>
<protein>
    <recommendedName>
        <fullName evidence="3">PLAT domain-containing protein</fullName>
    </recommendedName>
</protein>
<evidence type="ECO:0000313" key="2">
    <source>
        <dbReference type="Proteomes" id="UP000465112"/>
    </source>
</evidence>
<dbReference type="InterPro" id="IPR036226">
    <property type="entry name" value="LipOase_C_sf"/>
</dbReference>
<dbReference type="Proteomes" id="UP000465112">
    <property type="component" value="Chromosome 16"/>
</dbReference>
<dbReference type="SUPFAM" id="SSF49723">
    <property type="entry name" value="Lipase/lipooxygenase domain (PLAT/LH2 domain)"/>
    <property type="match status" value="1"/>
</dbReference>
<accession>A0A6A5DV12</accession>
<dbReference type="Gene3D" id="1.20.245.10">
    <property type="entry name" value="Lipoxygenase-1, Domain 5"/>
    <property type="match status" value="1"/>
</dbReference>
<reference evidence="1 2" key="1">
    <citation type="submission" date="2019-06" db="EMBL/GenBank/DDBJ databases">
        <title>A chromosome-scale genome assembly of the European perch, Perca fluviatilis.</title>
        <authorList>
            <person name="Roques C."/>
            <person name="Zahm M."/>
            <person name="Cabau C."/>
            <person name="Klopp C."/>
            <person name="Bouchez O."/>
            <person name="Donnadieu C."/>
            <person name="Kuhl H."/>
            <person name="Gislard M."/>
            <person name="Guendouz S."/>
            <person name="Journot L."/>
            <person name="Haffray P."/>
            <person name="Bestin A."/>
            <person name="Morvezen R."/>
            <person name="Feron R."/>
            <person name="Wen M."/>
            <person name="Jouanno E."/>
            <person name="Herpin A."/>
            <person name="Schartl M."/>
            <person name="Postlethwait J."/>
            <person name="Schaerlinger B."/>
            <person name="Chardard D."/>
            <person name="Lecocq T."/>
            <person name="Poncet C."/>
            <person name="Jaffrelo L."/>
            <person name="Lampietro C."/>
            <person name="Guiguen Y."/>
        </authorList>
    </citation>
    <scope>NUCLEOTIDE SEQUENCE [LARGE SCALE GENOMIC DNA]</scope>
    <source>
        <tissue evidence="1">Blood</tissue>
    </source>
</reference>
<dbReference type="SUPFAM" id="SSF48484">
    <property type="entry name" value="Lipoxigenase"/>
    <property type="match status" value="1"/>
</dbReference>
<gene>
    <name evidence="1" type="ORF">PFLUV_G00186910</name>
</gene>
<dbReference type="AlphaFoldDB" id="A0A6A5DV12"/>
<dbReference type="EMBL" id="VHII01000016">
    <property type="protein sequence ID" value="KAF1378131.1"/>
    <property type="molecule type" value="Genomic_DNA"/>
</dbReference>